<dbReference type="EMBL" id="BAABHF010000016">
    <property type="protein sequence ID" value="GAA4491076.1"/>
    <property type="molecule type" value="Genomic_DNA"/>
</dbReference>
<evidence type="ECO:0000313" key="2">
    <source>
        <dbReference type="Proteomes" id="UP001500503"/>
    </source>
</evidence>
<name>A0ABP8PRB9_9ACTN</name>
<proteinExistence type="predicted"/>
<evidence type="ECO:0000313" key="1">
    <source>
        <dbReference type="EMBL" id="GAA4491076.1"/>
    </source>
</evidence>
<keyword evidence="2" id="KW-1185">Reference proteome</keyword>
<comment type="caution">
    <text evidence="1">The sequence shown here is derived from an EMBL/GenBank/DDBJ whole genome shotgun (WGS) entry which is preliminary data.</text>
</comment>
<protein>
    <submittedName>
        <fullName evidence="1">Uncharacterized protein</fullName>
    </submittedName>
</protein>
<dbReference type="Proteomes" id="UP001500503">
    <property type="component" value="Unassembled WGS sequence"/>
</dbReference>
<accession>A0ABP8PRB9</accession>
<sequence>MLRSMTERRRPSPASVGRADALRLLETDGCALCRAHDEAEETWLRWFGIEHHGDAGTLELLRSSLGFCPAHTRRLIALGEPPVLRQPWEFVLRAAVGRTERLITAGEAPSPARCPVCETAGRRAQAAGALLTASLETSEVSAVLRRHRGLCYPHLRHLVPDLSPARAGVAADAVHAAIAEAGITAAAGTDPDAEHRARWYPLVAEAPEPVHLPPAERLAMDLEAGSCPCCRQAGRAEDTYLTWLLEQTEPSDHDLRLCPRHLHDAAQRAAGPTRTVRVRCELLRARVAELAMAARHTGTRPRRRLRRSDRGHGLCLRHGEELARTGRAEAFLRRLLTRLRQHAWELNEDTVRQAWDLRHEPKGRETTTWRRVPTVLDGRAYLGLADSDLWP</sequence>
<reference evidence="2" key="1">
    <citation type="journal article" date="2019" name="Int. J. Syst. Evol. Microbiol.">
        <title>The Global Catalogue of Microorganisms (GCM) 10K type strain sequencing project: providing services to taxonomists for standard genome sequencing and annotation.</title>
        <authorList>
            <consortium name="The Broad Institute Genomics Platform"/>
            <consortium name="The Broad Institute Genome Sequencing Center for Infectious Disease"/>
            <person name="Wu L."/>
            <person name="Ma J."/>
        </authorList>
    </citation>
    <scope>NUCLEOTIDE SEQUENCE [LARGE SCALE GENOMIC DNA]</scope>
    <source>
        <strain evidence="2">JCM 17933</strain>
    </source>
</reference>
<gene>
    <name evidence="1" type="ORF">GCM10023191_024320</name>
</gene>
<organism evidence="1 2">
    <name type="scientific">Actinoallomurus oryzae</name>
    <dbReference type="NCBI Taxonomy" id="502180"/>
    <lineage>
        <taxon>Bacteria</taxon>
        <taxon>Bacillati</taxon>
        <taxon>Actinomycetota</taxon>
        <taxon>Actinomycetes</taxon>
        <taxon>Streptosporangiales</taxon>
        <taxon>Thermomonosporaceae</taxon>
        <taxon>Actinoallomurus</taxon>
    </lineage>
</organism>